<gene>
    <name evidence="1" type="ORF">HaLaN_18252</name>
</gene>
<reference evidence="1 2" key="1">
    <citation type="submission" date="2020-02" db="EMBL/GenBank/DDBJ databases">
        <title>Draft genome sequence of Haematococcus lacustris strain NIES-144.</title>
        <authorList>
            <person name="Morimoto D."/>
            <person name="Nakagawa S."/>
            <person name="Yoshida T."/>
            <person name="Sawayama S."/>
        </authorList>
    </citation>
    <scope>NUCLEOTIDE SEQUENCE [LARGE SCALE GENOMIC DNA]</scope>
    <source>
        <strain evidence="1 2">NIES-144</strain>
    </source>
</reference>
<keyword evidence="2" id="KW-1185">Reference proteome</keyword>
<feature type="non-terminal residue" evidence="1">
    <location>
        <position position="95"/>
    </location>
</feature>
<evidence type="ECO:0000313" key="2">
    <source>
        <dbReference type="Proteomes" id="UP000485058"/>
    </source>
</evidence>
<comment type="caution">
    <text evidence="1">The sequence shown here is derived from an EMBL/GenBank/DDBJ whole genome shotgun (WGS) entry which is preliminary data.</text>
</comment>
<proteinExistence type="predicted"/>
<evidence type="ECO:0000313" key="1">
    <source>
        <dbReference type="EMBL" id="GFH21029.1"/>
    </source>
</evidence>
<dbReference type="EMBL" id="BLLF01001747">
    <property type="protein sequence ID" value="GFH21029.1"/>
    <property type="molecule type" value="Genomic_DNA"/>
</dbReference>
<accession>A0A699ZN25</accession>
<dbReference type="AlphaFoldDB" id="A0A699ZN25"/>
<organism evidence="1 2">
    <name type="scientific">Haematococcus lacustris</name>
    <name type="common">Green alga</name>
    <name type="synonym">Haematococcus pluvialis</name>
    <dbReference type="NCBI Taxonomy" id="44745"/>
    <lineage>
        <taxon>Eukaryota</taxon>
        <taxon>Viridiplantae</taxon>
        <taxon>Chlorophyta</taxon>
        <taxon>core chlorophytes</taxon>
        <taxon>Chlorophyceae</taxon>
        <taxon>CS clade</taxon>
        <taxon>Chlamydomonadales</taxon>
        <taxon>Haematococcaceae</taxon>
        <taxon>Haematococcus</taxon>
    </lineage>
</organism>
<dbReference type="Proteomes" id="UP000485058">
    <property type="component" value="Unassembled WGS sequence"/>
</dbReference>
<sequence length="95" mass="9736">EEPGAGLGGPRGRLVGAGLARLLGHCSAAVRAALRQPVSQERKHRAGNGGARLSGAVRAATVHDAGESDKRGCECHSCRPLAGAVCCRVHEHPVK</sequence>
<name>A0A699ZN25_HAELA</name>
<protein>
    <submittedName>
        <fullName evidence="1">Uncharacterized protein</fullName>
    </submittedName>
</protein>
<feature type="non-terminal residue" evidence="1">
    <location>
        <position position="1"/>
    </location>
</feature>